<proteinExistence type="predicted"/>
<dbReference type="PANTHER" id="PTHR43674:SF2">
    <property type="entry name" value="BETA-UREIDOPROPIONASE"/>
    <property type="match status" value="1"/>
</dbReference>
<dbReference type="Pfam" id="PF00795">
    <property type="entry name" value="CN_hydrolase"/>
    <property type="match status" value="1"/>
</dbReference>
<organism evidence="3">
    <name type="scientific">freshwater metagenome</name>
    <dbReference type="NCBI Taxonomy" id="449393"/>
    <lineage>
        <taxon>unclassified sequences</taxon>
        <taxon>metagenomes</taxon>
        <taxon>ecological metagenomes</taxon>
    </lineage>
</organism>
<evidence type="ECO:0000313" key="4">
    <source>
        <dbReference type="EMBL" id="CAB4869273.1"/>
    </source>
</evidence>
<dbReference type="PROSITE" id="PS50263">
    <property type="entry name" value="CN_HYDROLASE"/>
    <property type="match status" value="1"/>
</dbReference>
<dbReference type="GO" id="GO:0050126">
    <property type="term" value="F:N-carbamoylputrescine amidase activity"/>
    <property type="evidence" value="ECO:0007669"/>
    <property type="project" value="TreeGrafter"/>
</dbReference>
<dbReference type="InterPro" id="IPR036526">
    <property type="entry name" value="C-N_Hydrolase_sf"/>
</dbReference>
<dbReference type="InterPro" id="IPR003010">
    <property type="entry name" value="C-N_Hydrolase"/>
</dbReference>
<evidence type="ECO:0000256" key="1">
    <source>
        <dbReference type="ARBA" id="ARBA00022801"/>
    </source>
</evidence>
<dbReference type="Gene3D" id="3.60.110.10">
    <property type="entry name" value="Carbon-nitrogen hydrolase"/>
    <property type="match status" value="1"/>
</dbReference>
<name>A0A6J6IZ00_9ZZZZ</name>
<gene>
    <name evidence="3" type="ORF">UFOPK1961_00644</name>
    <name evidence="4" type="ORF">UFOPK3364_00656</name>
</gene>
<dbReference type="SUPFAM" id="SSF56317">
    <property type="entry name" value="Carbon-nitrogen hydrolase"/>
    <property type="match status" value="1"/>
</dbReference>
<evidence type="ECO:0000259" key="2">
    <source>
        <dbReference type="PROSITE" id="PS50263"/>
    </source>
</evidence>
<sequence length="267" mass="29051">MSSRVVRVRCDELAPAIGDLQRNKELIEAAVVDAMANGVQLLVLPELATSGYYLLDPAEALSCSLASTDEFFMRLSSLLKVDTVAVVGFCENDGGVLYNSAIVLTAGSVIGVYRKTHLWDAEKELFSPGGDAPTVFETPVGCVGVLICYDQEFPEMPRSLALQGADMIAIPTNWPAVPMPSGEHPPEVIQAMAASRSSRIPMFCCDRRGTERGNTWTEGSVIINAEGWPSGTKDSNHRVDADIAIDRERLTIGPRNHVLEDRRPDLY</sequence>
<dbReference type="AlphaFoldDB" id="A0A6J6IZ00"/>
<dbReference type="PANTHER" id="PTHR43674">
    <property type="entry name" value="NITRILASE C965.09-RELATED"/>
    <property type="match status" value="1"/>
</dbReference>
<dbReference type="InterPro" id="IPR050345">
    <property type="entry name" value="Aliph_Amidase/BUP"/>
</dbReference>
<accession>A0A6J6IZ00</accession>
<dbReference type="EMBL" id="CAFBLO010000055">
    <property type="protein sequence ID" value="CAB4869273.1"/>
    <property type="molecule type" value="Genomic_DNA"/>
</dbReference>
<keyword evidence="1" id="KW-0378">Hydrolase</keyword>
<dbReference type="EMBL" id="CAEZVJ010000060">
    <property type="protein sequence ID" value="CAB4629239.1"/>
    <property type="molecule type" value="Genomic_DNA"/>
</dbReference>
<feature type="domain" description="CN hydrolase" evidence="2">
    <location>
        <begin position="6"/>
        <end position="252"/>
    </location>
</feature>
<dbReference type="GO" id="GO:0033388">
    <property type="term" value="P:putrescine biosynthetic process from arginine"/>
    <property type="evidence" value="ECO:0007669"/>
    <property type="project" value="TreeGrafter"/>
</dbReference>
<protein>
    <submittedName>
        <fullName evidence="3">Unannotated protein</fullName>
    </submittedName>
</protein>
<evidence type="ECO:0000313" key="3">
    <source>
        <dbReference type="EMBL" id="CAB4629239.1"/>
    </source>
</evidence>
<reference evidence="3" key="1">
    <citation type="submission" date="2020-05" db="EMBL/GenBank/DDBJ databases">
        <authorList>
            <person name="Chiriac C."/>
            <person name="Salcher M."/>
            <person name="Ghai R."/>
            <person name="Kavagutti S V."/>
        </authorList>
    </citation>
    <scope>NUCLEOTIDE SEQUENCE</scope>
</reference>